<dbReference type="SUPFAM" id="SSF53448">
    <property type="entry name" value="Nucleotide-diphospho-sugar transferases"/>
    <property type="match status" value="1"/>
</dbReference>
<evidence type="ECO:0000256" key="2">
    <source>
        <dbReference type="ARBA" id="ARBA00022695"/>
    </source>
</evidence>
<evidence type="ECO:0000313" key="5">
    <source>
        <dbReference type="EMBL" id="MBK9717738.1"/>
    </source>
</evidence>
<dbReference type="PANTHER" id="PTHR42866:SF2">
    <property type="entry name" value="3-DEOXY-MANNO-OCTULOSONATE CYTIDYLYLTRANSFERASE, MITOCHONDRIAL"/>
    <property type="match status" value="1"/>
</dbReference>
<protein>
    <recommendedName>
        <fullName evidence="4">3-deoxy-manno-octulosonate cytidylyltransferase</fullName>
        <ecNumber evidence="4">2.7.7.38</ecNumber>
    </recommendedName>
    <alternativeName>
        <fullName evidence="4">CMP-2-keto-3-deoxyoctulosonic acid synthase</fullName>
        <shortName evidence="4">CKS</shortName>
        <shortName evidence="4">CMP-KDO synthase</shortName>
    </alternativeName>
</protein>
<comment type="catalytic activity">
    <reaction evidence="4">
        <text>3-deoxy-alpha-D-manno-oct-2-ulosonate + CTP = CMP-3-deoxy-beta-D-manno-octulosonate + diphosphate</text>
        <dbReference type="Rhea" id="RHEA:23448"/>
        <dbReference type="ChEBI" id="CHEBI:33019"/>
        <dbReference type="ChEBI" id="CHEBI:37563"/>
        <dbReference type="ChEBI" id="CHEBI:85986"/>
        <dbReference type="ChEBI" id="CHEBI:85987"/>
        <dbReference type="EC" id="2.7.7.38"/>
    </reaction>
</comment>
<gene>
    <name evidence="4 5" type="primary">kdsB</name>
    <name evidence="5" type="ORF">IPO85_09530</name>
</gene>
<dbReference type="CDD" id="cd02517">
    <property type="entry name" value="CMP-KDO-Synthetase"/>
    <property type="match status" value="1"/>
</dbReference>
<evidence type="ECO:0000313" key="6">
    <source>
        <dbReference type="Proteomes" id="UP000808349"/>
    </source>
</evidence>
<dbReference type="AlphaFoldDB" id="A0A9D7S8J4"/>
<evidence type="ECO:0000256" key="4">
    <source>
        <dbReference type="HAMAP-Rule" id="MF_00057"/>
    </source>
</evidence>
<dbReference type="GO" id="GO:0008690">
    <property type="term" value="F:3-deoxy-manno-octulosonate cytidylyltransferase activity"/>
    <property type="evidence" value="ECO:0007669"/>
    <property type="project" value="UniProtKB-UniRule"/>
</dbReference>
<comment type="similarity">
    <text evidence="4">Belongs to the KdsB family.</text>
</comment>
<accession>A0A9D7S8J4</accession>
<organism evidence="5 6">
    <name type="scientific">Candidatus Defluviibacterium haderslevense</name>
    <dbReference type="NCBI Taxonomy" id="2981993"/>
    <lineage>
        <taxon>Bacteria</taxon>
        <taxon>Pseudomonadati</taxon>
        <taxon>Bacteroidota</taxon>
        <taxon>Saprospiria</taxon>
        <taxon>Saprospirales</taxon>
        <taxon>Saprospiraceae</taxon>
        <taxon>Candidatus Defluviibacterium</taxon>
    </lineage>
</organism>
<dbReference type="Gene3D" id="3.90.550.10">
    <property type="entry name" value="Spore Coat Polysaccharide Biosynthesis Protein SpsA, Chain A"/>
    <property type="match status" value="1"/>
</dbReference>
<proteinExistence type="inferred from homology"/>
<dbReference type="NCBIfam" id="NF009905">
    <property type="entry name" value="PRK13368.1"/>
    <property type="match status" value="1"/>
</dbReference>
<sequence>MKILAIIPARLNSSRLPEKLLKDINGKSVIERVYRQVIQCPELNEVIIAVDDQIVFDHVKRFGGKAIMTGLHHESGTDRCAEVALHLDDFTHVINIQGDEPFINPKDISSLAHLLNDPNIQIGTLISSIVDLEDLTNPNVVKVIKDLHGKALYFSRAAIPFKRDIATDNESVLLAAFRHIGIYGFQRNVLSEVSKLKPSALEQIEKLEQLRWLENAYSIYTAIVEKRSGFNLGIDTLEDLERARLYAELNAL</sequence>
<dbReference type="InterPro" id="IPR003329">
    <property type="entry name" value="Cytidylyl_trans"/>
</dbReference>
<comment type="function">
    <text evidence="4">Activates KDO (a required 8-carbon sugar) for incorporation into bacterial lipopolysaccharide in Gram-negative bacteria.</text>
</comment>
<comment type="subcellular location">
    <subcellularLocation>
        <location evidence="4">Cytoplasm</location>
    </subcellularLocation>
</comment>
<keyword evidence="2 4" id="KW-0548">Nucleotidyltransferase</keyword>
<dbReference type="Pfam" id="PF02348">
    <property type="entry name" value="CTP_transf_3"/>
    <property type="match status" value="1"/>
</dbReference>
<dbReference type="GO" id="GO:0005829">
    <property type="term" value="C:cytosol"/>
    <property type="evidence" value="ECO:0007669"/>
    <property type="project" value="TreeGrafter"/>
</dbReference>
<keyword evidence="1 4" id="KW-0808">Transferase</keyword>
<dbReference type="EC" id="2.7.7.38" evidence="4"/>
<dbReference type="InterPro" id="IPR029044">
    <property type="entry name" value="Nucleotide-diphossugar_trans"/>
</dbReference>
<dbReference type="InterPro" id="IPR004528">
    <property type="entry name" value="KdsB"/>
</dbReference>
<dbReference type="NCBIfam" id="NF003952">
    <property type="entry name" value="PRK05450.1-5"/>
    <property type="match status" value="1"/>
</dbReference>
<evidence type="ECO:0000256" key="1">
    <source>
        <dbReference type="ARBA" id="ARBA00022679"/>
    </source>
</evidence>
<keyword evidence="4" id="KW-0963">Cytoplasm</keyword>
<comment type="caution">
    <text evidence="5">The sequence shown here is derived from an EMBL/GenBank/DDBJ whole genome shotgun (WGS) entry which is preliminary data.</text>
</comment>
<dbReference type="GO" id="GO:0009103">
    <property type="term" value="P:lipopolysaccharide biosynthetic process"/>
    <property type="evidence" value="ECO:0007669"/>
    <property type="project" value="UniProtKB-UniRule"/>
</dbReference>
<reference evidence="5 6" key="1">
    <citation type="submission" date="2020-10" db="EMBL/GenBank/DDBJ databases">
        <title>Connecting structure to function with the recovery of over 1000 high-quality activated sludge metagenome-assembled genomes encoding full-length rRNA genes using long-read sequencing.</title>
        <authorList>
            <person name="Singleton C.M."/>
            <person name="Petriglieri F."/>
            <person name="Kristensen J.M."/>
            <person name="Kirkegaard R.H."/>
            <person name="Michaelsen T.Y."/>
            <person name="Andersen M.H."/>
            <person name="Karst S.M."/>
            <person name="Dueholm M.S."/>
            <person name="Nielsen P.H."/>
            <person name="Albertsen M."/>
        </authorList>
    </citation>
    <scope>NUCLEOTIDE SEQUENCE [LARGE SCALE GENOMIC DNA]</scope>
    <source>
        <strain evidence="5">Ribe_18-Q3-R11-54_BAT3C.373</strain>
    </source>
</reference>
<evidence type="ECO:0000256" key="3">
    <source>
        <dbReference type="ARBA" id="ARBA00022985"/>
    </source>
</evidence>
<dbReference type="EMBL" id="JADKFW010000005">
    <property type="protein sequence ID" value="MBK9717738.1"/>
    <property type="molecule type" value="Genomic_DNA"/>
</dbReference>
<name>A0A9D7S8J4_9BACT</name>
<dbReference type="PANTHER" id="PTHR42866">
    <property type="entry name" value="3-DEOXY-MANNO-OCTULOSONATE CYTIDYLYLTRANSFERASE"/>
    <property type="match status" value="1"/>
</dbReference>
<keyword evidence="3 4" id="KW-0448">Lipopolysaccharide biosynthesis</keyword>
<dbReference type="HAMAP" id="MF_00057">
    <property type="entry name" value="KdsB"/>
    <property type="match status" value="1"/>
</dbReference>
<comment type="pathway">
    <text evidence="4">Nucleotide-sugar biosynthesis; CMP-3-deoxy-D-manno-octulosonate biosynthesis; CMP-3-deoxy-D-manno-octulosonate from 3-deoxy-D-manno-octulosonate and CTP: step 1/1.</text>
</comment>
<dbReference type="GO" id="GO:0033468">
    <property type="term" value="P:CMP-keto-3-deoxy-D-manno-octulosonic acid biosynthetic process"/>
    <property type="evidence" value="ECO:0007669"/>
    <property type="project" value="UniProtKB-UniRule"/>
</dbReference>
<dbReference type="NCBIfam" id="TIGR00466">
    <property type="entry name" value="kdsB"/>
    <property type="match status" value="1"/>
</dbReference>
<dbReference type="Proteomes" id="UP000808349">
    <property type="component" value="Unassembled WGS sequence"/>
</dbReference>